<name>A0A3L8PRG7_9GAMM</name>
<dbReference type="InterPro" id="IPR025296">
    <property type="entry name" value="DUF4158"/>
</dbReference>
<dbReference type="Proteomes" id="UP000281474">
    <property type="component" value="Unassembled WGS sequence"/>
</dbReference>
<dbReference type="InterPro" id="IPR047653">
    <property type="entry name" value="Tn3-like_transpos"/>
</dbReference>
<gene>
    <name evidence="7" type="ORF">D5018_19720</name>
</gene>
<dbReference type="Pfam" id="PF13700">
    <property type="entry name" value="DUF4158"/>
    <property type="match status" value="1"/>
</dbReference>
<dbReference type="NCBIfam" id="NF033527">
    <property type="entry name" value="transpos_Tn3"/>
    <property type="match status" value="1"/>
</dbReference>
<dbReference type="EMBL" id="QZEI01000112">
    <property type="protein sequence ID" value="RLV57975.1"/>
    <property type="molecule type" value="Genomic_DNA"/>
</dbReference>
<keyword evidence="2" id="KW-0815">Transposition</keyword>
<evidence type="ECO:0000256" key="4">
    <source>
        <dbReference type="ARBA" id="ARBA00023172"/>
    </source>
</evidence>
<dbReference type="RefSeq" id="WP_121840700.1">
    <property type="nucleotide sequence ID" value="NZ_ML014861.1"/>
</dbReference>
<dbReference type="InterPro" id="IPR002513">
    <property type="entry name" value="Tn3_Tnp_DDE_dom"/>
</dbReference>
<keyword evidence="3" id="KW-0238">DNA-binding</keyword>
<keyword evidence="4" id="KW-0233">DNA recombination</keyword>
<comment type="similarity">
    <text evidence="1">Belongs to the transposase 7 family.</text>
</comment>
<dbReference type="AlphaFoldDB" id="A0A3L8PRG7"/>
<evidence type="ECO:0000313" key="7">
    <source>
        <dbReference type="EMBL" id="RLV57975.1"/>
    </source>
</evidence>
<sequence length="1022" mass="119193">MARLNVLSVDEIDALYGLPSNLEDNERHDLFQLESDDAEYIETLTSVADKIDYVLQLGYFYASGCFFQFSFQKVKADVKFILQQYFPTELFPKKQISKQKRYQNRSQIYQKLGLRDADEYWMSELLAEAKRLAKLHALPKFLITNLLSYCQQHRIVKPSYSAFQLLISEALNAEQSRLFNIIYKHTDTKLQIQLDKLLTNDDLLYQLTLLKKDQKNFSTTEIKTTVEKQQLIVDVYYQTKSLLEKLKISEQNIHYYAELAEYYTIQKLQRFRPKNKARLYLLCYIQLRLRKINDQLISSFIHKILKYVQLGNEYQRQQIDIAEAIDKKLRNQAHKVMLVNIDDEVPDVAVREQAFQIVPKVDFKQFLSDFQKPNFDRDFYRWQMFGRLGRRMKRNIRPIFMNIGFSCDDAELTKAIDFLKQHIAEKRAFKRYSLDQIPFNFFPKSHRKFLMNENSKLNNVNIGVIDGDRYEFMVYWQLQKRICDIAAYVKHSNSYRALEDELIALEQWEKQKDSIIAELNMPMLSCNIVDILNHLEDSVETQFTQVNQRIRDGSNSCIKLKYNKKNEFTHWTLPYKPIENGVNNTFFNNLSTMSIAELAQIVDKETEYSKVFTHIQPKYSKQIPEIEAINACLVANATGIEFKKMVDISDIKGQTLKHTNDSYIRVQTLRSANDLVVNKTAKLSIFKEYNLSDYGVHASIDGQKLATRYHTIKARYSKKYFGLNQGIVSIVLNANHLPINLKAISANEHESHYLVDLVESNTSEINVAAVSGDMHSINRVNFALMQMFGYQFMPRFTRLADKSKTRLVGFREVDDYSHHIIKPSKKVNRELIIKEWDKVLRILASIAMKKTTQASIIRKLSTTSAMSPVLKAMIALDEIIMTDYILSYIDSEEKRTVVQRSLNRGESYHQLSSTIARVNGGRMLNGKTEIELSINLESIRLLANIIIYHNAAILSGLYEYYSKIDVENSKAILNFSPVSWHFINLIGSYEFYRGDSVKSIQEQVEKLIEVEKQGLQPFIMEE</sequence>
<proteinExistence type="inferred from homology"/>
<dbReference type="OrthoDB" id="5292689at2"/>
<evidence type="ECO:0000259" key="6">
    <source>
        <dbReference type="Pfam" id="PF13700"/>
    </source>
</evidence>
<accession>A0A3L8PRG7</accession>
<evidence type="ECO:0000313" key="8">
    <source>
        <dbReference type="Proteomes" id="UP000281474"/>
    </source>
</evidence>
<feature type="domain" description="DUF4158" evidence="6">
    <location>
        <begin position="7"/>
        <end position="170"/>
    </location>
</feature>
<organism evidence="7 8">
    <name type="scientific">Parashewanella curva</name>
    <dbReference type="NCBI Taxonomy" id="2338552"/>
    <lineage>
        <taxon>Bacteria</taxon>
        <taxon>Pseudomonadati</taxon>
        <taxon>Pseudomonadota</taxon>
        <taxon>Gammaproteobacteria</taxon>
        <taxon>Alteromonadales</taxon>
        <taxon>Shewanellaceae</taxon>
        <taxon>Parashewanella</taxon>
    </lineage>
</organism>
<feature type="domain" description="Tn3 transposase DDE" evidence="5">
    <location>
        <begin position="602"/>
        <end position="989"/>
    </location>
</feature>
<dbReference type="Pfam" id="PF01526">
    <property type="entry name" value="DDE_Tnp_Tn3"/>
    <property type="match status" value="1"/>
</dbReference>
<protein>
    <submittedName>
        <fullName evidence="7">Tn3 family transposase</fullName>
    </submittedName>
</protein>
<reference evidence="7 8" key="1">
    <citation type="submission" date="2018-09" db="EMBL/GenBank/DDBJ databases">
        <title>Phylogeny of the Shewanellaceae, and recommendation for two new genera, Pseudoshewanella and Parashewanella.</title>
        <authorList>
            <person name="Wang G."/>
        </authorList>
    </citation>
    <scope>NUCLEOTIDE SEQUENCE [LARGE SCALE GENOMIC DNA]</scope>
    <source>
        <strain evidence="7 8">C51</strain>
    </source>
</reference>
<dbReference type="GO" id="GO:0003677">
    <property type="term" value="F:DNA binding"/>
    <property type="evidence" value="ECO:0007669"/>
    <property type="project" value="UniProtKB-KW"/>
</dbReference>
<evidence type="ECO:0000256" key="1">
    <source>
        <dbReference type="ARBA" id="ARBA00009402"/>
    </source>
</evidence>
<evidence type="ECO:0000256" key="3">
    <source>
        <dbReference type="ARBA" id="ARBA00023125"/>
    </source>
</evidence>
<evidence type="ECO:0000259" key="5">
    <source>
        <dbReference type="Pfam" id="PF01526"/>
    </source>
</evidence>
<keyword evidence="8" id="KW-1185">Reference proteome</keyword>
<evidence type="ECO:0000256" key="2">
    <source>
        <dbReference type="ARBA" id="ARBA00022578"/>
    </source>
</evidence>
<dbReference type="GO" id="GO:0006313">
    <property type="term" value="P:DNA transposition"/>
    <property type="evidence" value="ECO:0007669"/>
    <property type="project" value="InterPro"/>
</dbReference>
<comment type="caution">
    <text evidence="7">The sequence shown here is derived from an EMBL/GenBank/DDBJ whole genome shotgun (WGS) entry which is preliminary data.</text>
</comment>
<dbReference type="GO" id="GO:0004803">
    <property type="term" value="F:transposase activity"/>
    <property type="evidence" value="ECO:0007669"/>
    <property type="project" value="InterPro"/>
</dbReference>